<evidence type="ECO:0000259" key="3">
    <source>
        <dbReference type="Pfam" id="PF07811"/>
    </source>
</evidence>
<dbReference type="Pfam" id="PF07811">
    <property type="entry name" value="TadE"/>
    <property type="match status" value="1"/>
</dbReference>
<protein>
    <submittedName>
        <fullName evidence="4">TadE-like protein</fullName>
    </submittedName>
</protein>
<keyword evidence="2" id="KW-0812">Transmembrane</keyword>
<feature type="region of interest" description="Disordered" evidence="1">
    <location>
        <begin position="1"/>
        <end position="42"/>
    </location>
</feature>
<reference evidence="4 5" key="1">
    <citation type="submission" date="2019-02" db="EMBL/GenBank/DDBJ databases">
        <title>Deep-cultivation of Planctomycetes and their phenomic and genomic characterization uncovers novel biology.</title>
        <authorList>
            <person name="Wiegand S."/>
            <person name="Jogler M."/>
            <person name="Boedeker C."/>
            <person name="Pinto D."/>
            <person name="Vollmers J."/>
            <person name="Rivas-Marin E."/>
            <person name="Kohn T."/>
            <person name="Peeters S.H."/>
            <person name="Heuer A."/>
            <person name="Rast P."/>
            <person name="Oberbeckmann S."/>
            <person name="Bunk B."/>
            <person name="Jeske O."/>
            <person name="Meyerdierks A."/>
            <person name="Storesund J.E."/>
            <person name="Kallscheuer N."/>
            <person name="Luecker S."/>
            <person name="Lage O.M."/>
            <person name="Pohl T."/>
            <person name="Merkel B.J."/>
            <person name="Hornburger P."/>
            <person name="Mueller R.-W."/>
            <person name="Bruemmer F."/>
            <person name="Labrenz M."/>
            <person name="Spormann A.M."/>
            <person name="Op den Camp H."/>
            <person name="Overmann J."/>
            <person name="Amann R."/>
            <person name="Jetten M.S.M."/>
            <person name="Mascher T."/>
            <person name="Medema M.H."/>
            <person name="Devos D.P."/>
            <person name="Kaster A.-K."/>
            <person name="Ovreas L."/>
            <person name="Rohde M."/>
            <person name="Galperin M.Y."/>
            <person name="Jogler C."/>
        </authorList>
    </citation>
    <scope>NUCLEOTIDE SEQUENCE [LARGE SCALE GENOMIC DNA]</scope>
    <source>
        <strain evidence="4 5">Spa11</strain>
    </source>
</reference>
<evidence type="ECO:0000256" key="2">
    <source>
        <dbReference type="SAM" id="Phobius"/>
    </source>
</evidence>
<dbReference type="KEGG" id="bmei:Spa11_32080"/>
<sequence>MLTKDSMTNDETRMTKAAGRRRSALGSRSAPGSRSALGRRWGRKRRMGATTVEFALVAPAFFLVIMSMFEFTRLNVLRHTADNAAYEAARVAIVPGATTAQARTEANRLLTIVGARGASVNFNPGTITPETDSVTVTVTIPLDSNGWVVPRFTRGRTLTSSATMRTERVRSR</sequence>
<dbReference type="InterPro" id="IPR012495">
    <property type="entry name" value="TadE-like_dom"/>
</dbReference>
<proteinExistence type="predicted"/>
<feature type="domain" description="TadE-like" evidence="3">
    <location>
        <begin position="48"/>
        <end position="90"/>
    </location>
</feature>
<dbReference type="EMBL" id="CP036349">
    <property type="protein sequence ID" value="QDV74999.1"/>
    <property type="molecule type" value="Genomic_DNA"/>
</dbReference>
<evidence type="ECO:0000313" key="4">
    <source>
        <dbReference type="EMBL" id="QDV74999.1"/>
    </source>
</evidence>
<dbReference type="Proteomes" id="UP000316426">
    <property type="component" value="Chromosome"/>
</dbReference>
<gene>
    <name evidence="4" type="ORF">Spa11_32080</name>
</gene>
<dbReference type="AlphaFoldDB" id="A0A518KB42"/>
<evidence type="ECO:0000313" key="5">
    <source>
        <dbReference type="Proteomes" id="UP000316426"/>
    </source>
</evidence>
<evidence type="ECO:0000256" key="1">
    <source>
        <dbReference type="SAM" id="MobiDB-lite"/>
    </source>
</evidence>
<accession>A0A518KB42</accession>
<organism evidence="4 5">
    <name type="scientific">Botrimarina mediterranea</name>
    <dbReference type="NCBI Taxonomy" id="2528022"/>
    <lineage>
        <taxon>Bacteria</taxon>
        <taxon>Pseudomonadati</taxon>
        <taxon>Planctomycetota</taxon>
        <taxon>Planctomycetia</taxon>
        <taxon>Pirellulales</taxon>
        <taxon>Lacipirellulaceae</taxon>
        <taxon>Botrimarina</taxon>
    </lineage>
</organism>
<keyword evidence="5" id="KW-1185">Reference proteome</keyword>
<name>A0A518KB42_9BACT</name>
<keyword evidence="2" id="KW-1133">Transmembrane helix</keyword>
<keyword evidence="2" id="KW-0472">Membrane</keyword>
<feature type="compositionally biased region" description="Low complexity" evidence="1">
    <location>
        <begin position="24"/>
        <end position="39"/>
    </location>
</feature>
<feature type="transmembrane region" description="Helical" evidence="2">
    <location>
        <begin position="49"/>
        <end position="69"/>
    </location>
</feature>